<dbReference type="PANTHER" id="PTHR12141">
    <property type="entry name" value="ARFAPTIN-RELATED"/>
    <property type="match status" value="1"/>
</dbReference>
<dbReference type="CDD" id="cd07660">
    <property type="entry name" value="BAR_Arfaptin"/>
    <property type="match status" value="1"/>
</dbReference>
<feature type="region of interest" description="Disordered" evidence="1">
    <location>
        <begin position="1"/>
        <end position="52"/>
    </location>
</feature>
<sequence>MNCSLGNHNCSFGESELEGSRMMTAEGEEEQKGDPVGNSLPREGEKSGTQEEGLHMHSVVENNTGTVLDQGSQRPITGPFVVTGNQKSSAIEKLERVRKWSITTYKCTKQVLSEKMGRGSRTVDPELEARVDILRDDRHRYEQVTRLAQTLATQLAEVSQTQRTLGDVFAELSVKTPPLHVEFGMNSDTQRCLSKNGETLILAINSFTSDMNTLLNKTIDDTMVTVKSYETARIEYDAFRCDLEELNLGPRDAATLPKLELAQITFQDHREKYEKSRDDLSVKLKLLEENKVKVLHHQLVLFHEAVVSYNTLNHQHLELSQQQADSKLSMPSTEAPSWLEESGPPS</sequence>
<dbReference type="Gene3D" id="1.20.1270.60">
    <property type="entry name" value="Arfaptin homology (AH) domain/BAR domain"/>
    <property type="match status" value="1"/>
</dbReference>
<accession>A0ABD0X3R7</accession>
<organism evidence="3 4">
    <name type="scientific">Umbra pygmaea</name>
    <name type="common">Eastern mudminnow</name>
    <dbReference type="NCBI Taxonomy" id="75934"/>
    <lineage>
        <taxon>Eukaryota</taxon>
        <taxon>Metazoa</taxon>
        <taxon>Chordata</taxon>
        <taxon>Craniata</taxon>
        <taxon>Vertebrata</taxon>
        <taxon>Euteleostomi</taxon>
        <taxon>Actinopterygii</taxon>
        <taxon>Neopterygii</taxon>
        <taxon>Teleostei</taxon>
        <taxon>Protacanthopterygii</taxon>
        <taxon>Esociformes</taxon>
        <taxon>Umbridae</taxon>
        <taxon>Umbra</taxon>
    </lineage>
</organism>
<feature type="compositionally biased region" description="Polar residues" evidence="1">
    <location>
        <begin position="1"/>
        <end position="12"/>
    </location>
</feature>
<dbReference type="Pfam" id="PF06456">
    <property type="entry name" value="Arfaptin"/>
    <property type="match status" value="1"/>
</dbReference>
<dbReference type="InterPro" id="IPR010504">
    <property type="entry name" value="AH_dom"/>
</dbReference>
<feature type="domain" description="AH" evidence="2">
    <location>
        <begin position="122"/>
        <end position="322"/>
    </location>
</feature>
<proteinExistence type="predicted"/>
<feature type="compositionally biased region" description="Polar residues" evidence="1">
    <location>
        <begin position="320"/>
        <end position="335"/>
    </location>
</feature>
<evidence type="ECO:0000259" key="2">
    <source>
        <dbReference type="PROSITE" id="PS50870"/>
    </source>
</evidence>
<gene>
    <name evidence="3" type="ORF">UPYG_G00244020</name>
</gene>
<dbReference type="EMBL" id="JAGEUA010000007">
    <property type="protein sequence ID" value="KAL0970582.1"/>
    <property type="molecule type" value="Genomic_DNA"/>
</dbReference>
<comment type="caution">
    <text evidence="3">The sequence shown here is derived from an EMBL/GenBank/DDBJ whole genome shotgun (WGS) entry which is preliminary data.</text>
</comment>
<dbReference type="InterPro" id="IPR030798">
    <property type="entry name" value="Arfaptin_fam"/>
</dbReference>
<dbReference type="SMART" id="SM01015">
    <property type="entry name" value="Arfaptin"/>
    <property type="match status" value="1"/>
</dbReference>
<dbReference type="InterPro" id="IPR027267">
    <property type="entry name" value="AH/BAR_dom_sf"/>
</dbReference>
<dbReference type="AlphaFoldDB" id="A0ABD0X3R7"/>
<dbReference type="SUPFAM" id="SSF103657">
    <property type="entry name" value="BAR/IMD domain-like"/>
    <property type="match status" value="1"/>
</dbReference>
<dbReference type="Proteomes" id="UP001557470">
    <property type="component" value="Unassembled WGS sequence"/>
</dbReference>
<protein>
    <recommendedName>
        <fullName evidence="2">AH domain-containing protein</fullName>
    </recommendedName>
</protein>
<reference evidence="3 4" key="1">
    <citation type="submission" date="2024-06" db="EMBL/GenBank/DDBJ databases">
        <authorList>
            <person name="Pan Q."/>
            <person name="Wen M."/>
            <person name="Jouanno E."/>
            <person name="Zahm M."/>
            <person name="Klopp C."/>
            <person name="Cabau C."/>
            <person name="Louis A."/>
            <person name="Berthelot C."/>
            <person name="Parey E."/>
            <person name="Roest Crollius H."/>
            <person name="Montfort J."/>
            <person name="Robinson-Rechavi M."/>
            <person name="Bouchez O."/>
            <person name="Lampietro C."/>
            <person name="Lopez Roques C."/>
            <person name="Donnadieu C."/>
            <person name="Postlethwait J."/>
            <person name="Bobe J."/>
            <person name="Verreycken H."/>
            <person name="Guiguen Y."/>
        </authorList>
    </citation>
    <scope>NUCLEOTIDE SEQUENCE [LARGE SCALE GENOMIC DNA]</scope>
    <source>
        <strain evidence="3">Up_M1</strain>
        <tissue evidence="3">Testis</tissue>
    </source>
</reference>
<keyword evidence="4" id="KW-1185">Reference proteome</keyword>
<dbReference type="PROSITE" id="PS50870">
    <property type="entry name" value="AH"/>
    <property type="match status" value="1"/>
</dbReference>
<name>A0ABD0X3R7_UMBPY</name>
<evidence type="ECO:0000256" key="1">
    <source>
        <dbReference type="SAM" id="MobiDB-lite"/>
    </source>
</evidence>
<dbReference type="PANTHER" id="PTHR12141:SF4">
    <property type="entry name" value="ARFAPTIN-1"/>
    <property type="match status" value="1"/>
</dbReference>
<dbReference type="GO" id="GO:0005737">
    <property type="term" value="C:cytoplasm"/>
    <property type="evidence" value="ECO:0007669"/>
    <property type="project" value="UniProtKB-ARBA"/>
</dbReference>
<evidence type="ECO:0000313" key="3">
    <source>
        <dbReference type="EMBL" id="KAL0970582.1"/>
    </source>
</evidence>
<dbReference type="FunFam" id="1.20.1270.60:FF:000085">
    <property type="entry name" value="Predicted protein"/>
    <property type="match status" value="1"/>
</dbReference>
<feature type="region of interest" description="Disordered" evidence="1">
    <location>
        <begin position="320"/>
        <end position="346"/>
    </location>
</feature>
<feature type="compositionally biased region" description="Basic and acidic residues" evidence="1">
    <location>
        <begin position="42"/>
        <end position="52"/>
    </location>
</feature>
<evidence type="ECO:0000313" key="4">
    <source>
        <dbReference type="Proteomes" id="UP001557470"/>
    </source>
</evidence>